<evidence type="ECO:0008006" key="3">
    <source>
        <dbReference type="Google" id="ProtNLM"/>
    </source>
</evidence>
<name>A0A0G0W8I4_9BACT</name>
<reference evidence="1 2" key="1">
    <citation type="journal article" date="2015" name="Nature">
        <title>rRNA introns, odd ribosomes, and small enigmatic genomes across a large radiation of phyla.</title>
        <authorList>
            <person name="Brown C.T."/>
            <person name="Hug L.A."/>
            <person name="Thomas B.C."/>
            <person name="Sharon I."/>
            <person name="Castelle C.J."/>
            <person name="Singh A."/>
            <person name="Wilkins M.J."/>
            <person name="Williams K.H."/>
            <person name="Banfield J.F."/>
        </authorList>
    </citation>
    <scope>NUCLEOTIDE SEQUENCE [LARGE SCALE GENOMIC DNA]</scope>
</reference>
<dbReference type="EMBL" id="LBZO01000060">
    <property type="protein sequence ID" value="KKR71532.1"/>
    <property type="molecule type" value="Genomic_DNA"/>
</dbReference>
<comment type="caution">
    <text evidence="1">The sequence shown here is derived from an EMBL/GenBank/DDBJ whole genome shotgun (WGS) entry which is preliminary data.</text>
</comment>
<gene>
    <name evidence="1" type="ORF">UU16_C0060G0006</name>
</gene>
<proteinExistence type="predicted"/>
<sequence>MSDNFDLVADNTPLFFKKSTVLGPVLPFKSEEGWDSLSKGINAEKMNDQNGTFRYTMVYIQLKLSLNESETKQIGGNADSLLNKIQETCLTIINSIIDNYRVVTNEAYVRRLGNLKTNLIYFLPQNQGFYLISLNTATAKMNIPLNDVKKLASLLNSGNRPDTYKLLQLDARDSLRSGDYTLAIVESFQALEIYLENYLTSGFKAKNTTESDYKKILDTNWKTKDRLNMVLNMIKGVSLNNQTQIWNSWCTRYDRTRKEVIHLGREATLSETQETIEINEKVINWLSGL</sequence>
<protein>
    <recommendedName>
        <fullName evidence="3">Apea-like HEPN domain-containing protein</fullName>
    </recommendedName>
</protein>
<evidence type="ECO:0000313" key="2">
    <source>
        <dbReference type="Proteomes" id="UP000034013"/>
    </source>
</evidence>
<organism evidence="1 2">
    <name type="scientific">Candidatus Woesebacteria bacterium GW2011_GWA2_40_7</name>
    <dbReference type="NCBI Taxonomy" id="1618562"/>
    <lineage>
        <taxon>Bacteria</taxon>
        <taxon>Candidatus Woeseibacteriota</taxon>
    </lineage>
</organism>
<dbReference type="Proteomes" id="UP000034013">
    <property type="component" value="Unassembled WGS sequence"/>
</dbReference>
<evidence type="ECO:0000313" key="1">
    <source>
        <dbReference type="EMBL" id="KKR71532.1"/>
    </source>
</evidence>
<dbReference type="AlphaFoldDB" id="A0A0G0W8I4"/>
<accession>A0A0G0W8I4</accession>